<evidence type="ECO:0008006" key="3">
    <source>
        <dbReference type="Google" id="ProtNLM"/>
    </source>
</evidence>
<reference evidence="1" key="2">
    <citation type="journal article" date="2021" name="PeerJ">
        <title>Extensive microbial diversity within the chicken gut microbiome revealed by metagenomics and culture.</title>
        <authorList>
            <person name="Gilroy R."/>
            <person name="Ravi A."/>
            <person name="Getino M."/>
            <person name="Pursley I."/>
            <person name="Horton D.L."/>
            <person name="Alikhan N.F."/>
            <person name="Baker D."/>
            <person name="Gharbi K."/>
            <person name="Hall N."/>
            <person name="Watson M."/>
            <person name="Adriaenssens E.M."/>
            <person name="Foster-Nyarko E."/>
            <person name="Jarju S."/>
            <person name="Secka A."/>
            <person name="Antonio M."/>
            <person name="Oren A."/>
            <person name="Chaudhuri R.R."/>
            <person name="La Ragione R."/>
            <person name="Hildebrand F."/>
            <person name="Pallen M.J."/>
        </authorList>
    </citation>
    <scope>NUCLEOTIDE SEQUENCE</scope>
    <source>
        <strain evidence="1">9366</strain>
    </source>
</reference>
<protein>
    <recommendedName>
        <fullName evidence="3">Sporulation protein YtfJ</fullName>
    </recommendedName>
</protein>
<dbReference type="Proteomes" id="UP000824145">
    <property type="component" value="Unassembled WGS sequence"/>
</dbReference>
<comment type="caution">
    <text evidence="1">The sequence shown here is derived from an EMBL/GenBank/DDBJ whole genome shotgun (WGS) entry which is preliminary data.</text>
</comment>
<dbReference type="EMBL" id="DVNJ01000001">
    <property type="protein sequence ID" value="HIU62238.1"/>
    <property type="molecule type" value="Genomic_DNA"/>
</dbReference>
<dbReference type="PIRSF" id="PIRSF021377">
    <property type="entry name" value="YtfJ"/>
    <property type="match status" value="1"/>
</dbReference>
<name>A0A9D1MLF2_9FIRM</name>
<proteinExistence type="predicted"/>
<organism evidence="1 2">
    <name type="scientific">Candidatus Caccalectryoclostridium excrementigallinarum</name>
    <dbReference type="NCBI Taxonomy" id="2840710"/>
    <lineage>
        <taxon>Bacteria</taxon>
        <taxon>Bacillati</taxon>
        <taxon>Bacillota</taxon>
        <taxon>Clostridia</taxon>
        <taxon>Christensenellales</taxon>
        <taxon>Christensenellaceae</taxon>
        <taxon>Christensenellaceae incertae sedis</taxon>
        <taxon>Candidatus Caccalectryoclostridium</taxon>
    </lineage>
</organism>
<dbReference type="AlphaFoldDB" id="A0A9D1MLF2"/>
<accession>A0A9D1MLF2</accession>
<gene>
    <name evidence="1" type="ORF">IAB07_00530</name>
</gene>
<dbReference type="InterPro" id="IPR014229">
    <property type="entry name" value="Spore_YtfJ"/>
</dbReference>
<evidence type="ECO:0000313" key="2">
    <source>
        <dbReference type="Proteomes" id="UP000824145"/>
    </source>
</evidence>
<dbReference type="PANTHER" id="PTHR39162">
    <property type="entry name" value="GLL3345 PROTEIN"/>
    <property type="match status" value="1"/>
</dbReference>
<dbReference type="PANTHER" id="PTHR39162:SF1">
    <property type="entry name" value="SPORULATION PROTEIN YTFJ"/>
    <property type="match status" value="1"/>
</dbReference>
<reference evidence="1" key="1">
    <citation type="submission" date="2020-10" db="EMBL/GenBank/DDBJ databases">
        <authorList>
            <person name="Gilroy R."/>
        </authorList>
    </citation>
    <scope>NUCLEOTIDE SEQUENCE</scope>
    <source>
        <strain evidence="1">9366</strain>
    </source>
</reference>
<sequence>MHENIMDIMGVTFENLKKLSGGGNILGEPVRLDKDVVVIPYCKVSLGFVYGGGEYEKKEEKSLTVPFAALSGGGVTLTPCGFLIAERGEYKAVSESGEKEDNKWLNLAKAVFNAMKKS</sequence>
<dbReference type="Pfam" id="PF09579">
    <property type="entry name" value="Spore_YtfJ"/>
    <property type="match status" value="1"/>
</dbReference>
<evidence type="ECO:0000313" key="1">
    <source>
        <dbReference type="EMBL" id="HIU62238.1"/>
    </source>
</evidence>